<evidence type="ECO:0000313" key="11">
    <source>
        <dbReference type="EMBL" id="TQF65578.1"/>
    </source>
</evidence>
<dbReference type="GO" id="GO:0005886">
    <property type="term" value="C:plasma membrane"/>
    <property type="evidence" value="ECO:0007669"/>
    <property type="project" value="UniProtKB-SubCell"/>
</dbReference>
<dbReference type="PROSITE" id="PS50850">
    <property type="entry name" value="MFS"/>
    <property type="match status" value="1"/>
</dbReference>
<keyword evidence="12" id="KW-1185">Reference proteome</keyword>
<proteinExistence type="inferred from homology"/>
<dbReference type="EMBL" id="VIGH01000011">
    <property type="protein sequence ID" value="TQF65578.1"/>
    <property type="molecule type" value="Genomic_DNA"/>
</dbReference>
<dbReference type="PANTHER" id="PTHR42718">
    <property type="entry name" value="MAJOR FACILITATOR SUPERFAMILY MULTIDRUG TRANSPORTER MFSC"/>
    <property type="match status" value="1"/>
</dbReference>
<accession>A0A541AZS8</accession>
<evidence type="ECO:0000256" key="4">
    <source>
        <dbReference type="ARBA" id="ARBA00022475"/>
    </source>
</evidence>
<organism evidence="11 12">
    <name type="scientific">Rhodococcus spelaei</name>
    <dbReference type="NCBI Taxonomy" id="2546320"/>
    <lineage>
        <taxon>Bacteria</taxon>
        <taxon>Bacillati</taxon>
        <taxon>Actinomycetota</taxon>
        <taxon>Actinomycetes</taxon>
        <taxon>Mycobacteriales</taxon>
        <taxon>Nocardiaceae</taxon>
        <taxon>Rhodococcus</taxon>
    </lineage>
</organism>
<feature type="transmembrane region" description="Helical" evidence="9">
    <location>
        <begin position="366"/>
        <end position="384"/>
    </location>
</feature>
<keyword evidence="6 9" id="KW-1133">Transmembrane helix</keyword>
<dbReference type="InterPro" id="IPR011701">
    <property type="entry name" value="MFS"/>
</dbReference>
<dbReference type="InterPro" id="IPR036259">
    <property type="entry name" value="MFS_trans_sf"/>
</dbReference>
<feature type="transmembrane region" description="Helical" evidence="9">
    <location>
        <begin position="396"/>
        <end position="418"/>
    </location>
</feature>
<feature type="transmembrane region" description="Helical" evidence="9">
    <location>
        <begin position="485"/>
        <end position="507"/>
    </location>
</feature>
<dbReference type="Gene3D" id="1.20.1250.20">
    <property type="entry name" value="MFS general substrate transporter like domains"/>
    <property type="match status" value="1"/>
</dbReference>
<feature type="transmembrane region" description="Helical" evidence="9">
    <location>
        <begin position="49"/>
        <end position="70"/>
    </location>
</feature>
<comment type="similarity">
    <text evidence="2">Belongs to the major facilitator superfamily. EmrB family.</text>
</comment>
<sequence length="527" mass="55835">MAARADRRDRERGAALARTRAEQRAPPRNGEGLNVTETNQNADIKQWPALWALCLGFFMILVDSTIVAVANPAIMESLHTDINSVVWVTSAYLLAYAVPLLVTGRLGDRFGPKKLYLIGLTLFTLASLWCGLSGNVEMLIVARVFQGFGAALMTPQTMAVITRIFPPDKRGTAMGLWGAVAGVATLVGPLAGGVLVDGLGWQWIFIVNVPVGVIAFLAAMRYVPTLETHSHRFDIPGVVLSALGMFFLVFGLQEGNTYNWSARVWLFIAAGVVMLIVFVWYQSWNKNEPLLPLGLFKDRNFSLANIAITSMGFAITAMVLPLMFYAQAVRGLSPTGSALLMVPMAVLTGVLAPNVGKLVDRVHPRYIAAPGFLMLSVSLGWLALVMKPDVAIWELLLPIGLMGVANAFIWSPLAATATRNLPMNAAGAGSGVYNTTRQVGAVLGSAGVGALITSRLAANGVPSGGGPDEGGALPSFIVDGFSTSMAQAVLLPAGVLLVGFVASLCFSRPVRAGEPSRADATPESVEA</sequence>
<dbReference type="PANTHER" id="PTHR42718:SF42">
    <property type="entry name" value="EXPORT PROTEIN"/>
    <property type="match status" value="1"/>
</dbReference>
<dbReference type="InterPro" id="IPR020846">
    <property type="entry name" value="MFS_dom"/>
</dbReference>
<feature type="transmembrane region" description="Helical" evidence="9">
    <location>
        <begin position="173"/>
        <end position="195"/>
    </location>
</feature>
<dbReference type="CDD" id="cd17321">
    <property type="entry name" value="MFS_MMR_MDR_like"/>
    <property type="match status" value="1"/>
</dbReference>
<feature type="region of interest" description="Disordered" evidence="8">
    <location>
        <begin position="1"/>
        <end position="35"/>
    </location>
</feature>
<feature type="transmembrane region" description="Helical" evidence="9">
    <location>
        <begin position="235"/>
        <end position="252"/>
    </location>
</feature>
<feature type="transmembrane region" description="Helical" evidence="9">
    <location>
        <begin position="201"/>
        <end position="223"/>
    </location>
</feature>
<dbReference type="NCBIfam" id="TIGR00711">
    <property type="entry name" value="efflux_EmrB"/>
    <property type="match status" value="1"/>
</dbReference>
<feature type="domain" description="Major facilitator superfamily (MFS) profile" evidence="10">
    <location>
        <begin position="49"/>
        <end position="511"/>
    </location>
</feature>
<dbReference type="SUPFAM" id="SSF103473">
    <property type="entry name" value="MFS general substrate transporter"/>
    <property type="match status" value="2"/>
</dbReference>
<dbReference type="Proteomes" id="UP000316256">
    <property type="component" value="Unassembled WGS sequence"/>
</dbReference>
<dbReference type="Gene3D" id="1.20.1720.10">
    <property type="entry name" value="Multidrug resistance protein D"/>
    <property type="match status" value="1"/>
</dbReference>
<evidence type="ECO:0000256" key="7">
    <source>
        <dbReference type="ARBA" id="ARBA00023136"/>
    </source>
</evidence>
<comment type="caution">
    <text evidence="11">The sequence shown here is derived from an EMBL/GenBank/DDBJ whole genome shotgun (WGS) entry which is preliminary data.</text>
</comment>
<protein>
    <submittedName>
        <fullName evidence="11">MFS transporter</fullName>
    </submittedName>
</protein>
<feature type="transmembrane region" description="Helical" evidence="9">
    <location>
        <begin position="302"/>
        <end position="326"/>
    </location>
</feature>
<feature type="transmembrane region" description="Helical" evidence="9">
    <location>
        <begin position="264"/>
        <end position="281"/>
    </location>
</feature>
<dbReference type="InterPro" id="IPR004638">
    <property type="entry name" value="EmrB-like"/>
</dbReference>
<reference evidence="11 12" key="1">
    <citation type="submission" date="2019-06" db="EMBL/GenBank/DDBJ databases">
        <title>Rhodococcus spaelei sp. nov., isolated from a cave.</title>
        <authorList>
            <person name="Lee S.D."/>
        </authorList>
    </citation>
    <scope>NUCLEOTIDE SEQUENCE [LARGE SCALE GENOMIC DNA]</scope>
    <source>
        <strain evidence="11 12">C9-5</strain>
    </source>
</reference>
<comment type="subcellular location">
    <subcellularLocation>
        <location evidence="1">Cell membrane</location>
        <topology evidence="1">Multi-pass membrane protein</topology>
    </subcellularLocation>
</comment>
<gene>
    <name evidence="11" type="ORF">FK531_20990</name>
</gene>
<dbReference type="OrthoDB" id="7375466at2"/>
<feature type="transmembrane region" description="Helical" evidence="9">
    <location>
        <begin position="338"/>
        <end position="359"/>
    </location>
</feature>
<keyword evidence="5 9" id="KW-0812">Transmembrane</keyword>
<dbReference type="GO" id="GO:0022857">
    <property type="term" value="F:transmembrane transporter activity"/>
    <property type="evidence" value="ECO:0007669"/>
    <property type="project" value="InterPro"/>
</dbReference>
<evidence type="ECO:0000256" key="3">
    <source>
        <dbReference type="ARBA" id="ARBA00022448"/>
    </source>
</evidence>
<evidence type="ECO:0000256" key="9">
    <source>
        <dbReference type="SAM" id="Phobius"/>
    </source>
</evidence>
<evidence type="ECO:0000256" key="8">
    <source>
        <dbReference type="SAM" id="MobiDB-lite"/>
    </source>
</evidence>
<dbReference type="FunFam" id="1.20.1720.10:FF:000021">
    <property type="entry name" value="Drug resistance transporter, EmrB/QacA subfamily"/>
    <property type="match status" value="1"/>
</dbReference>
<evidence type="ECO:0000259" key="10">
    <source>
        <dbReference type="PROSITE" id="PS50850"/>
    </source>
</evidence>
<dbReference type="PRINTS" id="PR01036">
    <property type="entry name" value="TCRTETB"/>
</dbReference>
<evidence type="ECO:0000313" key="12">
    <source>
        <dbReference type="Proteomes" id="UP000316256"/>
    </source>
</evidence>
<evidence type="ECO:0000256" key="5">
    <source>
        <dbReference type="ARBA" id="ARBA00022692"/>
    </source>
</evidence>
<keyword evidence="3" id="KW-0813">Transport</keyword>
<evidence type="ECO:0000256" key="1">
    <source>
        <dbReference type="ARBA" id="ARBA00004651"/>
    </source>
</evidence>
<evidence type="ECO:0000256" key="2">
    <source>
        <dbReference type="ARBA" id="ARBA00008537"/>
    </source>
</evidence>
<name>A0A541AZS8_9NOCA</name>
<feature type="transmembrane region" description="Helical" evidence="9">
    <location>
        <begin position="115"/>
        <end position="134"/>
    </location>
</feature>
<feature type="compositionally biased region" description="Basic and acidic residues" evidence="8">
    <location>
        <begin position="1"/>
        <end position="25"/>
    </location>
</feature>
<feature type="transmembrane region" description="Helical" evidence="9">
    <location>
        <begin position="82"/>
        <end position="103"/>
    </location>
</feature>
<evidence type="ECO:0000256" key="6">
    <source>
        <dbReference type="ARBA" id="ARBA00022989"/>
    </source>
</evidence>
<keyword evidence="7 9" id="KW-0472">Membrane</keyword>
<keyword evidence="4" id="KW-1003">Cell membrane</keyword>
<dbReference type="Pfam" id="PF07690">
    <property type="entry name" value="MFS_1"/>
    <property type="match status" value="1"/>
</dbReference>
<dbReference type="AlphaFoldDB" id="A0A541AZS8"/>